<comment type="caution">
    <text evidence="1">The sequence shown here is derived from an EMBL/GenBank/DDBJ whole genome shotgun (WGS) entry which is preliminary data.</text>
</comment>
<dbReference type="EMBL" id="JACHVQ010000001">
    <property type="protein sequence ID" value="MBB2891744.1"/>
    <property type="molecule type" value="Genomic_DNA"/>
</dbReference>
<proteinExistence type="predicted"/>
<organism evidence="1 2">
    <name type="scientific">Flexivirga oryzae</name>
    <dbReference type="NCBI Taxonomy" id="1794944"/>
    <lineage>
        <taxon>Bacteria</taxon>
        <taxon>Bacillati</taxon>
        <taxon>Actinomycetota</taxon>
        <taxon>Actinomycetes</taxon>
        <taxon>Micrococcales</taxon>
        <taxon>Dermacoccaceae</taxon>
        <taxon>Flexivirga</taxon>
    </lineage>
</organism>
<dbReference type="Proteomes" id="UP000559182">
    <property type="component" value="Unassembled WGS sequence"/>
</dbReference>
<dbReference type="RefSeq" id="WP_183319972.1">
    <property type="nucleotide sequence ID" value="NZ_JACHVQ010000001.1"/>
</dbReference>
<keyword evidence="2" id="KW-1185">Reference proteome</keyword>
<reference evidence="1 2" key="1">
    <citation type="submission" date="2020-08" db="EMBL/GenBank/DDBJ databases">
        <title>Sequencing the genomes of 1000 actinobacteria strains.</title>
        <authorList>
            <person name="Klenk H.-P."/>
        </authorList>
    </citation>
    <scope>NUCLEOTIDE SEQUENCE [LARGE SCALE GENOMIC DNA]</scope>
    <source>
        <strain evidence="1 2">DSM 105369</strain>
    </source>
</reference>
<protein>
    <submittedName>
        <fullName evidence="1">Uncharacterized protein</fullName>
    </submittedName>
</protein>
<sequence length="206" mass="21437">MSFTIEDYQGPDDGYANSFSYVLDSQAPVSVSSLYNPDTDTENASISISPSPSGHHTMTIWAVALRGTRSDPVTITWDVGSAQSTAPDSSDLPTPIEEQAQAIEQYIADNGLDSTVTLVDIRPTGDAIDIYGKGTIPSGLSGYVASIGGSTTTSYKSVPFSHDELDAAEQQLMGAPGVLGVSIADNIAGLVVTPDASYNSVPLDNA</sequence>
<name>A0A839N6T8_9MICO</name>
<evidence type="ECO:0000313" key="1">
    <source>
        <dbReference type="EMBL" id="MBB2891744.1"/>
    </source>
</evidence>
<gene>
    <name evidence="1" type="ORF">FHU39_001728</name>
</gene>
<dbReference type="AlphaFoldDB" id="A0A839N6T8"/>
<accession>A0A839N6T8</accession>
<evidence type="ECO:0000313" key="2">
    <source>
        <dbReference type="Proteomes" id="UP000559182"/>
    </source>
</evidence>